<dbReference type="EMBL" id="JALNMH010000007">
    <property type="protein sequence ID" value="MCK7593830.1"/>
    <property type="molecule type" value="Genomic_DNA"/>
</dbReference>
<keyword evidence="1" id="KW-0812">Transmembrane</keyword>
<feature type="transmembrane region" description="Helical" evidence="1">
    <location>
        <begin position="287"/>
        <end position="314"/>
    </location>
</feature>
<keyword evidence="3" id="KW-1185">Reference proteome</keyword>
<proteinExistence type="predicted"/>
<evidence type="ECO:0000313" key="2">
    <source>
        <dbReference type="EMBL" id="MCK7593830.1"/>
    </source>
</evidence>
<feature type="transmembrane region" description="Helical" evidence="1">
    <location>
        <begin position="109"/>
        <end position="130"/>
    </location>
</feature>
<feature type="transmembrane region" description="Helical" evidence="1">
    <location>
        <begin position="410"/>
        <end position="430"/>
    </location>
</feature>
<name>A0ABT0GH11_9GAMM</name>
<feature type="transmembrane region" description="Helical" evidence="1">
    <location>
        <begin position="442"/>
        <end position="462"/>
    </location>
</feature>
<feature type="transmembrane region" description="Helical" evidence="1">
    <location>
        <begin position="320"/>
        <end position="339"/>
    </location>
</feature>
<dbReference type="RefSeq" id="WP_248208315.1">
    <property type="nucleotide sequence ID" value="NZ_JALNMH010000007.1"/>
</dbReference>
<keyword evidence="1" id="KW-1133">Transmembrane helix</keyword>
<reference evidence="2" key="1">
    <citation type="submission" date="2022-04" db="EMBL/GenBank/DDBJ databases">
        <title>Lysobacter sp. CAU 1642 isolated from sea sand.</title>
        <authorList>
            <person name="Kim W."/>
        </authorList>
    </citation>
    <scope>NUCLEOTIDE SEQUENCE</scope>
    <source>
        <strain evidence="2">CAU 1642</strain>
    </source>
</reference>
<protein>
    <recommendedName>
        <fullName evidence="4">Glycosyltransferase RgtA/B/C/D-like domain-containing protein</fullName>
    </recommendedName>
</protein>
<comment type="caution">
    <text evidence="2">The sequence shown here is derived from an EMBL/GenBank/DDBJ whole genome shotgun (WGS) entry which is preliminary data.</text>
</comment>
<keyword evidence="1" id="KW-0472">Membrane</keyword>
<evidence type="ECO:0008006" key="4">
    <source>
        <dbReference type="Google" id="ProtNLM"/>
    </source>
</evidence>
<evidence type="ECO:0000256" key="1">
    <source>
        <dbReference type="SAM" id="Phobius"/>
    </source>
</evidence>
<feature type="transmembrane region" description="Helical" evidence="1">
    <location>
        <begin position="230"/>
        <end position="252"/>
    </location>
</feature>
<accession>A0ABT0GH11</accession>
<feature type="transmembrane region" description="Helical" evidence="1">
    <location>
        <begin position="6"/>
        <end position="24"/>
    </location>
</feature>
<feature type="transmembrane region" description="Helical" evidence="1">
    <location>
        <begin position="63"/>
        <end position="84"/>
    </location>
</feature>
<feature type="transmembrane region" description="Helical" evidence="1">
    <location>
        <begin position="203"/>
        <end position="223"/>
    </location>
</feature>
<dbReference type="Proteomes" id="UP001431449">
    <property type="component" value="Unassembled WGS sequence"/>
</dbReference>
<sequence length="473" mass="50481">MSATGYLLALTVSGLAGAAVLWSSAVRKGGAQRGDLLLCACGGFLLGPLLLGCLLWAQGAAPIAQAVLTALAGIGLLAPIAWLLRRRLPAGQGGPASPAPRAGDAPARWLGPVSLALLAVGFTLCLVQAWSLPILTWDAWNAWLAKARAWTEVGAFLPVLGVEDWLAAPAGSALANVAPRYPEAIPRWLAALMWLRGGWSDPWAALVWPLIWLAGGGLLAGALRSRGATWPASLAAAALLLTLPMVAAHGTLAGYMDLWLALTVLLAVVLGDRWLRERRAGPALGWLLAVLLLPAIKLEGAVYALLLIAAFLAWWLPSGWRLAAVVVLVAVVLPVWWLWGLSVPLPGLGWARLSPEEIRMPLLGTLTLEWRPVTDKVLESLFLLPNWSLLWYVAPLALLGLHRTWRRGSLAAPVAFLTAVAAFHFVLFFLTPASAWADDLTSLNRLVLHVAPVWVWLLAAALTRPQAPRGRYA</sequence>
<organism evidence="2 3">
    <name type="scientific">Pseudomarimonas salicorniae</name>
    <dbReference type="NCBI Taxonomy" id="2933270"/>
    <lineage>
        <taxon>Bacteria</taxon>
        <taxon>Pseudomonadati</taxon>
        <taxon>Pseudomonadota</taxon>
        <taxon>Gammaproteobacteria</taxon>
        <taxon>Lysobacterales</taxon>
        <taxon>Lysobacteraceae</taxon>
        <taxon>Pseudomarimonas</taxon>
    </lineage>
</organism>
<evidence type="ECO:0000313" key="3">
    <source>
        <dbReference type="Proteomes" id="UP001431449"/>
    </source>
</evidence>
<gene>
    <name evidence="2" type="ORF">M0G41_09120</name>
</gene>
<feature type="transmembrane region" description="Helical" evidence="1">
    <location>
        <begin position="36"/>
        <end position="57"/>
    </location>
</feature>